<accession>A0AAG5DAV9</accession>
<keyword evidence="2" id="KW-1185">Reference proteome</keyword>
<name>A0AAG5DAV9_ANOAO</name>
<protein>
    <submittedName>
        <fullName evidence="1">Uncharacterized protein</fullName>
    </submittedName>
</protein>
<dbReference type="Proteomes" id="UP000075880">
    <property type="component" value="Unassembled WGS sequence"/>
</dbReference>
<reference evidence="1" key="1">
    <citation type="submission" date="2024-04" db="UniProtKB">
        <authorList>
            <consortium name="EnsemblMetazoa"/>
        </authorList>
    </citation>
    <scope>IDENTIFICATION</scope>
    <source>
        <strain evidence="1">EBRO</strain>
    </source>
</reference>
<proteinExistence type="predicted"/>
<dbReference type="EnsemblMetazoa" id="ENSAATROPT008811">
    <property type="protein sequence ID" value="ENSAATROPP007949"/>
    <property type="gene ID" value="ENSAATROPG007181"/>
</dbReference>
<evidence type="ECO:0000313" key="2">
    <source>
        <dbReference type="Proteomes" id="UP000075880"/>
    </source>
</evidence>
<sequence length="53" mass="5510">MSMFADSSSESCGNPGADPLAVNVYRVFSESIRNAVTAGAMEAPGARYARPTV</sequence>
<evidence type="ECO:0000313" key="1">
    <source>
        <dbReference type="EnsemblMetazoa" id="ENSAATROPP007949"/>
    </source>
</evidence>
<dbReference type="AlphaFoldDB" id="A0AAG5DAV9"/>
<organism evidence="1 2">
    <name type="scientific">Anopheles atroparvus</name>
    <name type="common">European mosquito</name>
    <dbReference type="NCBI Taxonomy" id="41427"/>
    <lineage>
        <taxon>Eukaryota</taxon>
        <taxon>Metazoa</taxon>
        <taxon>Ecdysozoa</taxon>
        <taxon>Arthropoda</taxon>
        <taxon>Hexapoda</taxon>
        <taxon>Insecta</taxon>
        <taxon>Pterygota</taxon>
        <taxon>Neoptera</taxon>
        <taxon>Endopterygota</taxon>
        <taxon>Diptera</taxon>
        <taxon>Nematocera</taxon>
        <taxon>Culicoidea</taxon>
        <taxon>Culicidae</taxon>
        <taxon>Anophelinae</taxon>
        <taxon>Anopheles</taxon>
    </lineage>
</organism>